<evidence type="ECO:0000313" key="3">
    <source>
        <dbReference type="Proteomes" id="UP000239010"/>
    </source>
</evidence>
<comment type="caution">
    <text evidence="2">The sequence shown here is derived from an EMBL/GenBank/DDBJ whole genome shotgun (WGS) entry which is preliminary data.</text>
</comment>
<dbReference type="PROSITE" id="PS51482">
    <property type="entry name" value="DEGV"/>
    <property type="match status" value="1"/>
</dbReference>
<organism evidence="2 3">
    <name type="scientific">Entomoplasma ellychniae</name>
    <dbReference type="NCBI Taxonomy" id="2114"/>
    <lineage>
        <taxon>Bacteria</taxon>
        <taxon>Bacillati</taxon>
        <taxon>Mycoplasmatota</taxon>
        <taxon>Mollicutes</taxon>
        <taxon>Entomoplasmatales</taxon>
        <taxon>Entomoplasmataceae</taxon>
        <taxon>Entomoplasma</taxon>
    </lineage>
</organism>
<accession>A0A8E2QYD6</accession>
<reference evidence="2 3" key="1">
    <citation type="submission" date="2017-11" db="EMBL/GenBank/DDBJ databases">
        <title>Genome sequence of Entomoplasma ellychniae ELCN-1 (ATCC 43707).</title>
        <authorList>
            <person name="Lo W.-S."/>
            <person name="Gasparich G.E."/>
            <person name="Kuo C.-H."/>
        </authorList>
    </citation>
    <scope>NUCLEOTIDE SEQUENCE [LARGE SCALE GENOMIC DNA]</scope>
    <source>
        <strain evidence="2 3">ELCN-1</strain>
    </source>
</reference>
<keyword evidence="1" id="KW-0446">Lipid-binding</keyword>
<keyword evidence="3" id="KW-1185">Reference proteome</keyword>
<dbReference type="EMBL" id="PHND01000001">
    <property type="protein sequence ID" value="PPE04714.1"/>
    <property type="molecule type" value="Genomic_DNA"/>
</dbReference>
<sequence length="278" mass="31555">MKIAILTDSSYDGDISKIKDLYLVPLLIVEDDGTTHLCDENFDKDKFYKMLESQHLKTAQTTPGLMMEMWDKLLKEYDQVIFLPISKGLSGQFNTFRFFSESEENYKDKVFVCDTNAVSIAMQEIVENVAFWIAQKKTGFEIVELVKKRSEQLIGFIIPRNLNTLKRGGRISPAAASLAKMLKIVPILRYNGIIDKEKVARTRKKAINEALDLIKNEIKNIKLINISYSRMSIEELEDLKYLISTKGFEINISSELSPVIAAHTGEGTIALLAYKGEI</sequence>
<gene>
    <name evidence="2" type="primary">degV</name>
    <name evidence="2" type="ORF">EELLY_v1c03940</name>
</gene>
<evidence type="ECO:0000313" key="2">
    <source>
        <dbReference type="EMBL" id="PPE04714.1"/>
    </source>
</evidence>
<dbReference type="Proteomes" id="UP000239010">
    <property type="component" value="Unassembled WGS sequence"/>
</dbReference>
<dbReference type="GO" id="GO:0008289">
    <property type="term" value="F:lipid binding"/>
    <property type="evidence" value="ECO:0007669"/>
    <property type="project" value="UniProtKB-KW"/>
</dbReference>
<dbReference type="NCBIfam" id="TIGR00762">
    <property type="entry name" value="DegV"/>
    <property type="match status" value="1"/>
</dbReference>
<dbReference type="InterPro" id="IPR043168">
    <property type="entry name" value="DegV_C"/>
</dbReference>
<dbReference type="InterPro" id="IPR003797">
    <property type="entry name" value="DegV"/>
</dbReference>
<dbReference type="PANTHER" id="PTHR33434:SF2">
    <property type="entry name" value="FATTY ACID-BINDING PROTEIN TM_1468"/>
    <property type="match status" value="1"/>
</dbReference>
<dbReference type="Gene3D" id="3.40.50.10170">
    <property type="match status" value="1"/>
</dbReference>
<dbReference type="SUPFAM" id="SSF82549">
    <property type="entry name" value="DAK1/DegV-like"/>
    <property type="match status" value="1"/>
</dbReference>
<dbReference type="InterPro" id="IPR050270">
    <property type="entry name" value="DegV_domain_contain"/>
</dbReference>
<dbReference type="Gene3D" id="3.30.1180.10">
    <property type="match status" value="1"/>
</dbReference>
<dbReference type="AlphaFoldDB" id="A0A8E2QYD6"/>
<proteinExistence type="predicted"/>
<dbReference type="RefSeq" id="WP_104205804.1">
    <property type="nucleotide sequence ID" value="NZ_PHND01000001.1"/>
</dbReference>
<evidence type="ECO:0000256" key="1">
    <source>
        <dbReference type="ARBA" id="ARBA00023121"/>
    </source>
</evidence>
<name>A0A8E2QYD6_9MOLU</name>
<dbReference type="PANTHER" id="PTHR33434">
    <property type="entry name" value="DEGV DOMAIN-CONTAINING PROTEIN DR_1986-RELATED"/>
    <property type="match status" value="1"/>
</dbReference>
<dbReference type="Pfam" id="PF02645">
    <property type="entry name" value="DegV"/>
    <property type="match status" value="1"/>
</dbReference>
<protein>
    <submittedName>
        <fullName evidence="2">Fatty acid-binding protein DegV</fullName>
    </submittedName>
</protein>